<dbReference type="Pfam" id="PF09563">
    <property type="entry name" value="RE_LlaJI"/>
    <property type="match status" value="1"/>
</dbReference>
<keyword evidence="1" id="KW-0255">Endonuclease</keyword>
<dbReference type="GO" id="GO:0004519">
    <property type="term" value="F:endonuclease activity"/>
    <property type="evidence" value="ECO:0007669"/>
    <property type="project" value="UniProtKB-KW"/>
</dbReference>
<evidence type="ECO:0000313" key="2">
    <source>
        <dbReference type="Proteomes" id="UP000261324"/>
    </source>
</evidence>
<organism evidence="1 2">
    <name type="scientific">Dorea formicigenerans</name>
    <dbReference type="NCBI Taxonomy" id="39486"/>
    <lineage>
        <taxon>Bacteria</taxon>
        <taxon>Bacillati</taxon>
        <taxon>Bacillota</taxon>
        <taxon>Clostridia</taxon>
        <taxon>Lachnospirales</taxon>
        <taxon>Lachnospiraceae</taxon>
        <taxon>Dorea</taxon>
    </lineage>
</organism>
<sequence length="659" mass="76499">MTKGFFREKKHYSLQEIADNLNNIDMEETGRIVGILKKYGVIKAVKNKADVEDLSNENIVLTDVVDNSSEIEYIFDYVGVVAVEGQVFKCYPKYIKSTECLFENLKQVLKVIRKYNASEQLIYLFNGEDDSRIFNKLAVALHLLETYYADGLYTNQKDIIETNGEGEILWDRTINETFAIIQDNKPYYVELQTQNTVDNDYDYFRRLHECVLTQCSKELVDTGLLDLFELKEVELTQENLSDFGDVSYILYRLQSEIQTQYITRKQNLLKTIYTYIANAKIDKNDISYSLYGTNSFNLVWEKVCAANFENVLDKKIVDLPLSDSTGNKSEYKNMTLREVIKAPRWKNTKYPNVIEPKVKTLKPDLVCIYPVDEQKKDYCFGIYDAKYYCIDYQVHEGKASISGQPGVGDVTKQYLYQLAFDNFIGKQGYRYVQNVFLCPDEVGDKQYGWVQMDILNHIGNKKLEDIAVVKLCASKMYQLYLDNQTISENEINQYIPEITENEKVDQNFSNRMLTYLTKITNASKRADKRLEMKVDEGKLIYPKQIKRELGAKIIYDAICPIASNAFYGFNRYEEEIHKNMVAEDIGNSYSRCSQMADAAIEIEKNIKNLSERELQDEEIIRSFLKKCFEDKADIASMTEGRSLDMLVETVMELIRNVYL</sequence>
<keyword evidence="1" id="KW-0540">Nuclease</keyword>
<dbReference type="RefSeq" id="WP_117660583.1">
    <property type="nucleotide sequence ID" value="NZ_QSRA01000020.1"/>
</dbReference>
<name>A0A3E4PK26_9FIRM</name>
<keyword evidence="1" id="KW-0378">Hydrolase</keyword>
<gene>
    <name evidence="1" type="ORF">DXC93_13295</name>
</gene>
<reference evidence="1 2" key="1">
    <citation type="submission" date="2018-08" db="EMBL/GenBank/DDBJ databases">
        <title>A genome reference for cultivated species of the human gut microbiota.</title>
        <authorList>
            <person name="Zou Y."/>
            <person name="Xue W."/>
            <person name="Luo G."/>
        </authorList>
    </citation>
    <scope>NUCLEOTIDE SEQUENCE [LARGE SCALE GENOMIC DNA]</scope>
    <source>
        <strain evidence="1 2">TF09-3</strain>
    </source>
</reference>
<evidence type="ECO:0000313" key="1">
    <source>
        <dbReference type="EMBL" id="RGK80341.1"/>
    </source>
</evidence>
<protein>
    <submittedName>
        <fullName evidence="1">LlaJI family restriction endonuclease</fullName>
    </submittedName>
</protein>
<dbReference type="Proteomes" id="UP000261324">
    <property type="component" value="Unassembled WGS sequence"/>
</dbReference>
<proteinExistence type="predicted"/>
<accession>A0A3E4PK26</accession>
<dbReference type="EMBL" id="QSRA01000020">
    <property type="protein sequence ID" value="RGK80341.1"/>
    <property type="molecule type" value="Genomic_DNA"/>
</dbReference>
<dbReference type="AlphaFoldDB" id="A0A3E4PK26"/>
<dbReference type="InterPro" id="IPR018579">
    <property type="entry name" value="Restrct_endonuc_II_LlaJI"/>
</dbReference>
<comment type="caution">
    <text evidence="1">The sequence shown here is derived from an EMBL/GenBank/DDBJ whole genome shotgun (WGS) entry which is preliminary data.</text>
</comment>